<dbReference type="STRING" id="927083.DB32_007286"/>
<protein>
    <submittedName>
        <fullName evidence="1">Uncharacterized protein</fullName>
    </submittedName>
</protein>
<dbReference type="AlphaFoldDB" id="A0A0F6W8F4"/>
<reference evidence="1 2" key="1">
    <citation type="submission" date="2015-03" db="EMBL/GenBank/DDBJ databases">
        <title>Genome assembly of Sandaracinus amylolyticus DSM 53668.</title>
        <authorList>
            <person name="Sharma G."/>
            <person name="Subramanian S."/>
        </authorList>
    </citation>
    <scope>NUCLEOTIDE SEQUENCE [LARGE SCALE GENOMIC DNA]</scope>
    <source>
        <strain evidence="1 2">DSM 53668</strain>
    </source>
</reference>
<accession>A0A0F6W8F4</accession>
<gene>
    <name evidence="1" type="ORF">DB32_007286</name>
</gene>
<dbReference type="EMBL" id="CP011125">
    <property type="protein sequence ID" value="AKF10137.1"/>
    <property type="molecule type" value="Genomic_DNA"/>
</dbReference>
<dbReference type="KEGG" id="samy:DB32_007286"/>
<sequence>MDVAREIGEWRCRRREACGCGVLSSTGTIDVARCTQRFVDDVARTSRAFLDAGVIADRRAARDLLAELDRAPRCDRVDVRLSRVVYLPVEIGDRCAAELATCAAGYGVCLGGLCDALPSEGRSCAGTCAPGLVCDEETSRCQTPRLEGEPCDETPFDDRSDCAPGLRCVGVCVAPRAEGASCERTNECDADLACVDGRCAPARHEGCAECASGEQCGLSIGRCRPRLDEGEACAENDECARELACVRGRCAPRGLVGEPGTCEWTETTCAAGLWCEGGTCQPFPGEGEACSELLRLCAEGLECVSSRCTALPGAGEPCVEGACTSGLVCGADGTCRAARLGEACALDECEPGTHCDRDVCVADLATGASCRDADECGAPCVPDDTGEESCAPAARAEGDACETHDECPSDQRCVNERACVADTCLGF</sequence>
<proteinExistence type="predicted"/>
<name>A0A0F6W8F4_9BACT</name>
<keyword evidence="2" id="KW-1185">Reference proteome</keyword>
<evidence type="ECO:0000313" key="1">
    <source>
        <dbReference type="EMBL" id="AKF10137.1"/>
    </source>
</evidence>
<organism evidence="1 2">
    <name type="scientific">Sandaracinus amylolyticus</name>
    <dbReference type="NCBI Taxonomy" id="927083"/>
    <lineage>
        <taxon>Bacteria</taxon>
        <taxon>Pseudomonadati</taxon>
        <taxon>Myxococcota</taxon>
        <taxon>Polyangia</taxon>
        <taxon>Polyangiales</taxon>
        <taxon>Sandaracinaceae</taxon>
        <taxon>Sandaracinus</taxon>
    </lineage>
</organism>
<dbReference type="Proteomes" id="UP000034883">
    <property type="component" value="Chromosome"/>
</dbReference>
<evidence type="ECO:0000313" key="2">
    <source>
        <dbReference type="Proteomes" id="UP000034883"/>
    </source>
</evidence>